<proteinExistence type="predicted"/>
<dbReference type="InterPro" id="IPR002589">
    <property type="entry name" value="Macro_dom"/>
</dbReference>
<organism evidence="2 3">
    <name type="scientific">Acrasis kona</name>
    <dbReference type="NCBI Taxonomy" id="1008807"/>
    <lineage>
        <taxon>Eukaryota</taxon>
        <taxon>Discoba</taxon>
        <taxon>Heterolobosea</taxon>
        <taxon>Tetramitia</taxon>
        <taxon>Eutetramitia</taxon>
        <taxon>Acrasidae</taxon>
        <taxon>Acrasis</taxon>
    </lineage>
</organism>
<evidence type="ECO:0000259" key="1">
    <source>
        <dbReference type="PROSITE" id="PS51154"/>
    </source>
</evidence>
<dbReference type="GO" id="GO:0140291">
    <property type="term" value="P:peptidyl-glutamate ADP-deribosylation"/>
    <property type="evidence" value="ECO:0007669"/>
    <property type="project" value="TreeGrafter"/>
</dbReference>
<dbReference type="PANTHER" id="PTHR12521">
    <property type="entry name" value="PROTEIN C6ORF130"/>
    <property type="match status" value="1"/>
</dbReference>
<dbReference type="CDD" id="cd02901">
    <property type="entry name" value="Macro_Poa1p-like"/>
    <property type="match status" value="1"/>
</dbReference>
<feature type="domain" description="Macro" evidence="1">
    <location>
        <begin position="1"/>
        <end position="142"/>
    </location>
</feature>
<dbReference type="EMBL" id="JAOPGA020001753">
    <property type="protein sequence ID" value="KAL0491083.1"/>
    <property type="molecule type" value="Genomic_DNA"/>
</dbReference>
<dbReference type="AlphaFoldDB" id="A0AAW2ZNS6"/>
<sequence length="142" mass="16288">MKLNQIRGDLFKSLDALCHCVSADLHMGKGIAVIFKEKFKKVGYLKSQNAAKGGICHLFDDESKRWVYYLVTKDRYFQKPTYASLESSLHLMRDHMLNNDVTKLSMPVIGCGLDKLEWPKVVEIITKIFEGTDVEITVYKLQ</sequence>
<dbReference type="InterPro" id="IPR043472">
    <property type="entry name" value="Macro_dom-like"/>
</dbReference>
<dbReference type="Proteomes" id="UP001431209">
    <property type="component" value="Unassembled WGS sequence"/>
</dbReference>
<accession>A0AAW2ZNS6</accession>
<reference evidence="2 3" key="1">
    <citation type="submission" date="2024-03" db="EMBL/GenBank/DDBJ databases">
        <title>The Acrasis kona genome and developmental transcriptomes reveal deep origins of eukaryotic multicellular pathways.</title>
        <authorList>
            <person name="Sheikh S."/>
            <person name="Fu C.-J."/>
            <person name="Brown M.W."/>
            <person name="Baldauf S.L."/>
        </authorList>
    </citation>
    <scope>NUCLEOTIDE SEQUENCE [LARGE SCALE GENOMIC DNA]</scope>
    <source>
        <strain evidence="2 3">ATCC MYA-3509</strain>
    </source>
</reference>
<dbReference type="InterPro" id="IPR050892">
    <property type="entry name" value="ADP-ribose_metab_enzymes"/>
</dbReference>
<comment type="caution">
    <text evidence="2">The sequence shown here is derived from an EMBL/GenBank/DDBJ whole genome shotgun (WGS) entry which is preliminary data.</text>
</comment>
<evidence type="ECO:0000313" key="3">
    <source>
        <dbReference type="Proteomes" id="UP001431209"/>
    </source>
</evidence>
<evidence type="ECO:0000313" key="2">
    <source>
        <dbReference type="EMBL" id="KAL0491083.1"/>
    </source>
</evidence>
<dbReference type="PANTHER" id="PTHR12521:SF0">
    <property type="entry name" value="ADP-RIBOSE GLYCOHYDROLASE OARD1"/>
    <property type="match status" value="1"/>
</dbReference>
<dbReference type="SUPFAM" id="SSF52949">
    <property type="entry name" value="Macro domain-like"/>
    <property type="match status" value="1"/>
</dbReference>
<dbReference type="Gene3D" id="3.40.220.10">
    <property type="entry name" value="Leucine Aminopeptidase, subunit E, domain 1"/>
    <property type="match status" value="1"/>
</dbReference>
<dbReference type="PROSITE" id="PS51154">
    <property type="entry name" value="MACRO"/>
    <property type="match status" value="1"/>
</dbReference>
<name>A0AAW2ZNS6_9EUKA</name>
<keyword evidence="3" id="KW-1185">Reference proteome</keyword>
<protein>
    <recommendedName>
        <fullName evidence="1">Macro domain-containing protein</fullName>
    </recommendedName>
</protein>
<gene>
    <name evidence="2" type="ORF">AKO1_009712</name>
</gene>